<accession>A0ABV8GU09</accession>
<organism evidence="1 2">
    <name type="scientific">Nonomuraea purpurea</name>
    <dbReference type="NCBI Taxonomy" id="1849276"/>
    <lineage>
        <taxon>Bacteria</taxon>
        <taxon>Bacillati</taxon>
        <taxon>Actinomycetota</taxon>
        <taxon>Actinomycetes</taxon>
        <taxon>Streptosporangiales</taxon>
        <taxon>Streptosporangiaceae</taxon>
        <taxon>Nonomuraea</taxon>
    </lineage>
</organism>
<gene>
    <name evidence="1" type="ORF">ACFOY2_54075</name>
</gene>
<evidence type="ECO:0000313" key="1">
    <source>
        <dbReference type="EMBL" id="MFC4016223.1"/>
    </source>
</evidence>
<proteinExistence type="predicted"/>
<dbReference type="RefSeq" id="WP_379536014.1">
    <property type="nucleotide sequence ID" value="NZ_JBHSBI010000062.1"/>
</dbReference>
<sequence>MTAELTTYEARWRAVCDGLDRHPGVEISYTLDKELDLGFADAAASWQALVAPLDVDAPAGLEQCHLRFGELGRQWGTREPHRDLNGEFYLHHIALADAPAYEDWITGKGEAGFPTSQLRIIDQHPVTGTGRYAALRLLPGGGEPELWWVAGPHYGEWKMDIGYREYLEALQLTKGAFDWQFLFTRAPLGEEWLEPVRRRVENMLETLPTLFPEHDYTPFMERFAARP</sequence>
<evidence type="ECO:0000313" key="2">
    <source>
        <dbReference type="Proteomes" id="UP001595851"/>
    </source>
</evidence>
<dbReference type="EMBL" id="JBHSBI010000062">
    <property type="protein sequence ID" value="MFC4016223.1"/>
    <property type="molecule type" value="Genomic_DNA"/>
</dbReference>
<keyword evidence="2" id="KW-1185">Reference proteome</keyword>
<dbReference type="Proteomes" id="UP001595851">
    <property type="component" value="Unassembled WGS sequence"/>
</dbReference>
<protein>
    <submittedName>
        <fullName evidence="1">Uncharacterized protein</fullName>
    </submittedName>
</protein>
<name>A0ABV8GU09_9ACTN</name>
<comment type="caution">
    <text evidence="1">The sequence shown here is derived from an EMBL/GenBank/DDBJ whole genome shotgun (WGS) entry which is preliminary data.</text>
</comment>
<reference evidence="2" key="1">
    <citation type="journal article" date="2019" name="Int. J. Syst. Evol. Microbiol.">
        <title>The Global Catalogue of Microorganisms (GCM) 10K type strain sequencing project: providing services to taxonomists for standard genome sequencing and annotation.</title>
        <authorList>
            <consortium name="The Broad Institute Genomics Platform"/>
            <consortium name="The Broad Institute Genome Sequencing Center for Infectious Disease"/>
            <person name="Wu L."/>
            <person name="Ma J."/>
        </authorList>
    </citation>
    <scope>NUCLEOTIDE SEQUENCE [LARGE SCALE GENOMIC DNA]</scope>
    <source>
        <strain evidence="2">TBRC 1276</strain>
    </source>
</reference>